<evidence type="ECO:0000256" key="5">
    <source>
        <dbReference type="ARBA" id="ARBA00022723"/>
    </source>
</evidence>
<comment type="subcellular location">
    <subcellularLocation>
        <location evidence="1">Endoplasmic reticulum membrane</location>
        <topology evidence="1">Single-pass membrane protein</topology>
        <orientation evidence="1">Cytoplasmic side</orientation>
    </subcellularLocation>
    <subcellularLocation>
        <location evidence="11">Microsome membrane</location>
        <topology evidence="11">Single-pass membrane protein</topology>
        <orientation evidence="11">Cytoplasmic side</orientation>
    </subcellularLocation>
</comment>
<evidence type="ECO:0000256" key="2">
    <source>
        <dbReference type="ARBA" id="ARBA00022448"/>
    </source>
</evidence>
<keyword evidence="8" id="KW-0249">Electron transport</keyword>
<name>A0AAE1Q2V8_9EUCA</name>
<dbReference type="InterPro" id="IPR018506">
    <property type="entry name" value="Cyt_B5_heme-BS"/>
</dbReference>
<dbReference type="SUPFAM" id="SSF55856">
    <property type="entry name" value="Cytochrome b5-like heme/steroid binding domain"/>
    <property type="match status" value="1"/>
</dbReference>
<gene>
    <name evidence="16" type="ORF">Pmani_010105</name>
</gene>
<comment type="similarity">
    <text evidence="12 14">Belongs to the cytochrome b5 family.</text>
</comment>
<dbReference type="AlphaFoldDB" id="A0AAE1Q2V8"/>
<dbReference type="EMBL" id="JAWZYT010000788">
    <property type="protein sequence ID" value="KAK4318913.1"/>
    <property type="molecule type" value="Genomic_DNA"/>
</dbReference>
<feature type="domain" description="Cytochrome b5 heme-binding" evidence="15">
    <location>
        <begin position="17"/>
        <end position="93"/>
    </location>
</feature>
<evidence type="ECO:0000313" key="17">
    <source>
        <dbReference type="Proteomes" id="UP001292094"/>
    </source>
</evidence>
<reference evidence="16" key="1">
    <citation type="submission" date="2023-11" db="EMBL/GenBank/DDBJ databases">
        <title>Genome assemblies of two species of porcelain crab, Petrolisthes cinctipes and Petrolisthes manimaculis (Anomura: Porcellanidae).</title>
        <authorList>
            <person name="Angst P."/>
        </authorList>
    </citation>
    <scope>NUCLEOTIDE SEQUENCE</scope>
    <source>
        <strain evidence="16">PB745_02</strain>
        <tissue evidence="16">Gill</tissue>
    </source>
</reference>
<evidence type="ECO:0000256" key="1">
    <source>
        <dbReference type="ARBA" id="ARBA00004131"/>
    </source>
</evidence>
<evidence type="ECO:0000256" key="8">
    <source>
        <dbReference type="ARBA" id="ARBA00022982"/>
    </source>
</evidence>
<dbReference type="InterPro" id="IPR001199">
    <property type="entry name" value="Cyt_B5-like_heme/steroid-bd"/>
</dbReference>
<proteinExistence type="inferred from homology"/>
<keyword evidence="5 14" id="KW-0479">Metal-binding</keyword>
<evidence type="ECO:0000259" key="15">
    <source>
        <dbReference type="PROSITE" id="PS50255"/>
    </source>
</evidence>
<dbReference type="SMART" id="SM01117">
    <property type="entry name" value="Cyt-b5"/>
    <property type="match status" value="1"/>
</dbReference>
<evidence type="ECO:0000256" key="10">
    <source>
        <dbReference type="ARBA" id="ARBA00023136"/>
    </source>
</evidence>
<evidence type="ECO:0000256" key="13">
    <source>
        <dbReference type="ARBA" id="ARBA00039806"/>
    </source>
</evidence>
<keyword evidence="6" id="KW-0256">Endoplasmic reticulum</keyword>
<keyword evidence="10 14" id="KW-0472">Membrane</keyword>
<feature type="transmembrane region" description="Helical" evidence="14">
    <location>
        <begin position="119"/>
        <end position="139"/>
    </location>
</feature>
<keyword evidence="7" id="KW-0492">Microsome</keyword>
<accession>A0AAE1Q2V8</accession>
<evidence type="ECO:0000256" key="4">
    <source>
        <dbReference type="ARBA" id="ARBA00022692"/>
    </source>
</evidence>
<dbReference type="PANTHER" id="PTHR19359:SF150">
    <property type="entry name" value="CYTOCHROME B5"/>
    <property type="match status" value="1"/>
</dbReference>
<dbReference type="Proteomes" id="UP001292094">
    <property type="component" value="Unassembled WGS sequence"/>
</dbReference>
<keyword evidence="9 14" id="KW-0408">Iron</keyword>
<evidence type="ECO:0000313" key="16">
    <source>
        <dbReference type="EMBL" id="KAK4318913.1"/>
    </source>
</evidence>
<dbReference type="PROSITE" id="PS00191">
    <property type="entry name" value="CYTOCHROME_B5_1"/>
    <property type="match status" value="1"/>
</dbReference>
<keyword evidence="14" id="KW-1133">Transmembrane helix</keyword>
<protein>
    <recommendedName>
        <fullName evidence="13">Cytochrome b5</fullName>
    </recommendedName>
</protein>
<evidence type="ECO:0000256" key="3">
    <source>
        <dbReference type="ARBA" id="ARBA00022617"/>
    </source>
</evidence>
<dbReference type="GO" id="GO:0005789">
    <property type="term" value="C:endoplasmic reticulum membrane"/>
    <property type="evidence" value="ECO:0007669"/>
    <property type="project" value="UniProtKB-SubCell"/>
</dbReference>
<keyword evidence="17" id="KW-1185">Reference proteome</keyword>
<dbReference type="GO" id="GO:0046872">
    <property type="term" value="F:metal ion binding"/>
    <property type="evidence" value="ECO:0007669"/>
    <property type="project" value="UniProtKB-UniRule"/>
</dbReference>
<evidence type="ECO:0000256" key="14">
    <source>
        <dbReference type="RuleBase" id="RU362121"/>
    </source>
</evidence>
<keyword evidence="2" id="KW-0813">Transport</keyword>
<dbReference type="GO" id="GO:0020037">
    <property type="term" value="F:heme binding"/>
    <property type="evidence" value="ECO:0007669"/>
    <property type="project" value="UniProtKB-UniRule"/>
</dbReference>
<organism evidence="16 17">
    <name type="scientific">Petrolisthes manimaculis</name>
    <dbReference type="NCBI Taxonomy" id="1843537"/>
    <lineage>
        <taxon>Eukaryota</taxon>
        <taxon>Metazoa</taxon>
        <taxon>Ecdysozoa</taxon>
        <taxon>Arthropoda</taxon>
        <taxon>Crustacea</taxon>
        <taxon>Multicrustacea</taxon>
        <taxon>Malacostraca</taxon>
        <taxon>Eumalacostraca</taxon>
        <taxon>Eucarida</taxon>
        <taxon>Decapoda</taxon>
        <taxon>Pleocyemata</taxon>
        <taxon>Anomura</taxon>
        <taxon>Galatheoidea</taxon>
        <taxon>Porcellanidae</taxon>
        <taxon>Petrolisthes</taxon>
    </lineage>
</organism>
<evidence type="ECO:0000256" key="12">
    <source>
        <dbReference type="ARBA" id="ARBA00038168"/>
    </source>
</evidence>
<dbReference type="FunFam" id="3.10.120.10:FF:000002">
    <property type="entry name" value="Cytochrome b5 type B"/>
    <property type="match status" value="1"/>
</dbReference>
<evidence type="ECO:0000256" key="7">
    <source>
        <dbReference type="ARBA" id="ARBA00022848"/>
    </source>
</evidence>
<evidence type="ECO:0000256" key="11">
    <source>
        <dbReference type="ARBA" id="ARBA00037877"/>
    </source>
</evidence>
<comment type="caution">
    <text evidence="16">The sequence shown here is derived from an EMBL/GenBank/DDBJ whole genome shotgun (WGS) entry which is preliminary data.</text>
</comment>
<keyword evidence="4 14" id="KW-0812">Transmembrane</keyword>
<keyword evidence="3 14" id="KW-0349">Heme</keyword>
<dbReference type="Gene3D" id="3.10.120.10">
    <property type="entry name" value="Cytochrome b5-like heme/steroid binding domain"/>
    <property type="match status" value="1"/>
</dbReference>
<dbReference type="InterPro" id="IPR036400">
    <property type="entry name" value="Cyt_B5-like_heme/steroid_sf"/>
</dbReference>
<dbReference type="PRINTS" id="PR00363">
    <property type="entry name" value="CYTOCHROMEB5"/>
</dbReference>
<dbReference type="PROSITE" id="PS50255">
    <property type="entry name" value="CYTOCHROME_B5_2"/>
    <property type="match status" value="1"/>
</dbReference>
<dbReference type="Pfam" id="PF00173">
    <property type="entry name" value="Cyt-b5"/>
    <property type="match status" value="1"/>
</dbReference>
<evidence type="ECO:0000256" key="9">
    <source>
        <dbReference type="ARBA" id="ARBA00023004"/>
    </source>
</evidence>
<sequence>MVAQDGNNTSSQHEEELKVYSLEEVAKHKTRDSCWLVIHDKVYDVSKFLDEHPGGEEVLLEQSGSNGTESFEDVGHSTDAREMMKEYLIGELTEEDKKFTKDNGPKPWAYSSSSDQNSWRSWLVPMGLACVASLIYRLYALPQAS</sequence>
<dbReference type="InterPro" id="IPR050668">
    <property type="entry name" value="Cytochrome_b5"/>
</dbReference>
<dbReference type="PANTHER" id="PTHR19359">
    <property type="entry name" value="CYTOCHROME B5"/>
    <property type="match status" value="1"/>
</dbReference>
<evidence type="ECO:0000256" key="6">
    <source>
        <dbReference type="ARBA" id="ARBA00022824"/>
    </source>
</evidence>